<dbReference type="Pfam" id="PF01180">
    <property type="entry name" value="DHO_dh"/>
    <property type="match status" value="1"/>
</dbReference>
<evidence type="ECO:0000313" key="16">
    <source>
        <dbReference type="EMBL" id="PIS06825.1"/>
    </source>
</evidence>
<comment type="caution">
    <text evidence="16">The sequence shown here is derived from an EMBL/GenBank/DDBJ whole genome shotgun (WGS) entry which is preliminary data.</text>
</comment>
<dbReference type="UniPathway" id="UPA00070">
    <property type="reaction ID" value="UER00946"/>
</dbReference>
<comment type="pathway">
    <text evidence="4">Pyrimidine metabolism; UMP biosynthesis via de novo pathway; orotate from (S)-dihydroorotate (quinone route): step 1/1.</text>
</comment>
<dbReference type="GO" id="GO:0006207">
    <property type="term" value="P:'de novo' pyrimidine nucleobase biosynthetic process"/>
    <property type="evidence" value="ECO:0007669"/>
    <property type="project" value="UniProtKB-UniRule"/>
</dbReference>
<evidence type="ECO:0000256" key="3">
    <source>
        <dbReference type="ARBA" id="ARBA00004370"/>
    </source>
</evidence>
<evidence type="ECO:0000256" key="10">
    <source>
        <dbReference type="ARBA" id="ARBA00022975"/>
    </source>
</evidence>
<dbReference type="InterPro" id="IPR005719">
    <property type="entry name" value="Dihydroorotate_DH_2"/>
</dbReference>
<name>A0A2M6R8G1_9BACT</name>
<evidence type="ECO:0000256" key="2">
    <source>
        <dbReference type="ARBA" id="ARBA00003125"/>
    </source>
</evidence>
<dbReference type="InterPro" id="IPR001295">
    <property type="entry name" value="Dihydroorotate_DH_CS"/>
</dbReference>
<comment type="catalytic activity">
    <reaction evidence="13">
        <text>(S)-dihydroorotate + a quinone = orotate + a quinol</text>
        <dbReference type="Rhea" id="RHEA:30187"/>
        <dbReference type="ChEBI" id="CHEBI:24646"/>
        <dbReference type="ChEBI" id="CHEBI:30839"/>
        <dbReference type="ChEBI" id="CHEBI:30864"/>
        <dbReference type="ChEBI" id="CHEBI:132124"/>
        <dbReference type="EC" id="1.3.5.2"/>
    </reaction>
</comment>
<accession>A0A2M6R8G1</accession>
<comment type="function">
    <text evidence="2">Catalyzes the conversion of dihydroorotate to orotate with quinone as electron acceptor.</text>
</comment>
<dbReference type="NCBIfam" id="TIGR01036">
    <property type="entry name" value="pyrD_sub2"/>
    <property type="match status" value="1"/>
</dbReference>
<reference evidence="17" key="1">
    <citation type="submission" date="2017-09" db="EMBL/GenBank/DDBJ databases">
        <title>Depth-based differentiation of microbial function through sediment-hosted aquifers and enrichment of novel symbionts in the deep terrestrial subsurface.</title>
        <authorList>
            <person name="Probst A.J."/>
            <person name="Ladd B."/>
            <person name="Jarett J.K."/>
            <person name="Geller-Mcgrath D.E."/>
            <person name="Sieber C.M.K."/>
            <person name="Emerson J.B."/>
            <person name="Anantharaman K."/>
            <person name="Thomas B.C."/>
            <person name="Malmstrom R."/>
            <person name="Stieglmeier M."/>
            <person name="Klingl A."/>
            <person name="Woyke T."/>
            <person name="Ryan C.M."/>
            <person name="Banfield J.F."/>
        </authorList>
    </citation>
    <scope>NUCLEOTIDE SEQUENCE [LARGE SCALE GENOMIC DNA]</scope>
</reference>
<keyword evidence="11" id="KW-0560">Oxidoreductase</keyword>
<dbReference type="InterPro" id="IPR050074">
    <property type="entry name" value="DHO_dehydrogenase"/>
</dbReference>
<evidence type="ECO:0000256" key="14">
    <source>
        <dbReference type="NCBIfam" id="TIGR01036"/>
    </source>
</evidence>
<evidence type="ECO:0000256" key="8">
    <source>
        <dbReference type="ARBA" id="ARBA00022630"/>
    </source>
</evidence>
<dbReference type="PANTHER" id="PTHR48109:SF4">
    <property type="entry name" value="DIHYDROOROTATE DEHYDROGENASE (QUINONE), MITOCHONDRIAL"/>
    <property type="match status" value="1"/>
</dbReference>
<dbReference type="Proteomes" id="UP000231162">
    <property type="component" value="Unassembled WGS sequence"/>
</dbReference>
<sequence length="367" mass="40852">MQLIIGFLYRNILRRIFFLFDAEDVHDRMIHVGIFLGKHSVARFITSYIFRYSNTMLEQSINGITFTNPIGLAAGFDKNAQLTDIIPCVGFGFIEVGSITGRPCVGNPKPRLWRLKKSRGIVVYYGLKNDGCSAIHKRLRSKKYTLPVGISIAKTNDMHTVSTTSAIADYVKAYTTMSKIGDYDTINISCPNAYGGQPFSDPIKLNKLLLAITRVQSQKPIYIKLPPDLTHTEIDVILLVVKKYTVAGFVCSNLTKDRKNKSLRIYDKNIPNHGGISGKVVEELSNQQIKYIYTKTKGKYTIIGCGGVFSAQDAYTKIKYGASLIQLITGMIFEGPQLIGEINKGLVELLYNDGFTHISQAVGKDVL</sequence>
<protein>
    <recommendedName>
        <fullName evidence="7 14">Dihydroorotate dehydrogenase (quinone)</fullName>
        <ecNumber evidence="6 14">1.3.5.2</ecNumber>
    </recommendedName>
</protein>
<evidence type="ECO:0000256" key="4">
    <source>
        <dbReference type="ARBA" id="ARBA00005161"/>
    </source>
</evidence>
<evidence type="ECO:0000256" key="12">
    <source>
        <dbReference type="ARBA" id="ARBA00023136"/>
    </source>
</evidence>
<dbReference type="EMBL" id="PEZX01000032">
    <property type="protein sequence ID" value="PIS06825.1"/>
    <property type="molecule type" value="Genomic_DNA"/>
</dbReference>
<dbReference type="NCBIfam" id="NF003652">
    <property type="entry name" value="PRK05286.2-5"/>
    <property type="match status" value="1"/>
</dbReference>
<comment type="similarity">
    <text evidence="5">Belongs to the dihydroorotate dehydrogenase family. Type 2 subfamily.</text>
</comment>
<keyword evidence="8" id="KW-0285">Flavoprotein</keyword>
<dbReference type="PANTHER" id="PTHR48109">
    <property type="entry name" value="DIHYDROOROTATE DEHYDROGENASE (QUINONE), MITOCHONDRIAL-RELATED"/>
    <property type="match status" value="1"/>
</dbReference>
<dbReference type="CDD" id="cd04738">
    <property type="entry name" value="DHOD_2_like"/>
    <property type="match status" value="1"/>
</dbReference>
<evidence type="ECO:0000259" key="15">
    <source>
        <dbReference type="Pfam" id="PF01180"/>
    </source>
</evidence>
<dbReference type="GO" id="GO:0005886">
    <property type="term" value="C:plasma membrane"/>
    <property type="evidence" value="ECO:0007669"/>
    <property type="project" value="TreeGrafter"/>
</dbReference>
<evidence type="ECO:0000256" key="9">
    <source>
        <dbReference type="ARBA" id="ARBA00022643"/>
    </source>
</evidence>
<proteinExistence type="inferred from homology"/>
<gene>
    <name evidence="16" type="ORF">COT79_02300</name>
</gene>
<dbReference type="PROSITE" id="PS00912">
    <property type="entry name" value="DHODEHASE_2"/>
    <property type="match status" value="1"/>
</dbReference>
<dbReference type="SUPFAM" id="SSF51395">
    <property type="entry name" value="FMN-linked oxidoreductases"/>
    <property type="match status" value="1"/>
</dbReference>
<evidence type="ECO:0000256" key="7">
    <source>
        <dbReference type="ARBA" id="ARBA00018366"/>
    </source>
</evidence>
<evidence type="ECO:0000256" key="11">
    <source>
        <dbReference type="ARBA" id="ARBA00023002"/>
    </source>
</evidence>
<evidence type="ECO:0000256" key="1">
    <source>
        <dbReference type="ARBA" id="ARBA00001917"/>
    </source>
</evidence>
<feature type="domain" description="Dihydroorotate dehydrogenase catalytic" evidence="15">
    <location>
        <begin position="56"/>
        <end position="350"/>
    </location>
</feature>
<evidence type="ECO:0000313" key="17">
    <source>
        <dbReference type="Proteomes" id="UP000231162"/>
    </source>
</evidence>
<dbReference type="GO" id="GO:0106430">
    <property type="term" value="F:dihydroorotate dehydrogenase (quinone) activity"/>
    <property type="evidence" value="ECO:0007669"/>
    <property type="project" value="UniProtKB-EC"/>
</dbReference>
<evidence type="ECO:0000256" key="13">
    <source>
        <dbReference type="ARBA" id="ARBA00048639"/>
    </source>
</evidence>
<dbReference type="GO" id="GO:0044205">
    <property type="term" value="P:'de novo' UMP biosynthetic process"/>
    <property type="evidence" value="ECO:0007669"/>
    <property type="project" value="UniProtKB-UniPathway"/>
</dbReference>
<comment type="cofactor">
    <cofactor evidence="1">
        <name>FMN</name>
        <dbReference type="ChEBI" id="CHEBI:58210"/>
    </cofactor>
</comment>
<evidence type="ECO:0000256" key="6">
    <source>
        <dbReference type="ARBA" id="ARBA00012791"/>
    </source>
</evidence>
<dbReference type="AlphaFoldDB" id="A0A2M6R8G1"/>
<dbReference type="InterPro" id="IPR005720">
    <property type="entry name" value="Dihydroorotate_DH_cat"/>
</dbReference>
<keyword evidence="12" id="KW-0472">Membrane</keyword>
<dbReference type="InterPro" id="IPR013785">
    <property type="entry name" value="Aldolase_TIM"/>
</dbReference>
<comment type="subcellular location">
    <subcellularLocation>
        <location evidence="3">Membrane</location>
    </subcellularLocation>
</comment>
<dbReference type="GO" id="GO:0005737">
    <property type="term" value="C:cytoplasm"/>
    <property type="evidence" value="ECO:0007669"/>
    <property type="project" value="InterPro"/>
</dbReference>
<dbReference type="EC" id="1.3.5.2" evidence="6 14"/>
<keyword evidence="9" id="KW-0288">FMN</keyword>
<keyword evidence="10" id="KW-0665">Pyrimidine biosynthesis</keyword>
<dbReference type="Gene3D" id="3.20.20.70">
    <property type="entry name" value="Aldolase class I"/>
    <property type="match status" value="1"/>
</dbReference>
<organism evidence="16 17">
    <name type="scientific">Candidatus Berkelbacteria bacterium CG10_big_fil_rev_8_21_14_0_10_43_14</name>
    <dbReference type="NCBI Taxonomy" id="1974515"/>
    <lineage>
        <taxon>Bacteria</taxon>
        <taxon>Candidatus Berkelbacteria</taxon>
    </lineage>
</organism>
<evidence type="ECO:0000256" key="5">
    <source>
        <dbReference type="ARBA" id="ARBA00005359"/>
    </source>
</evidence>